<gene>
    <name evidence="1" type="ORF">DSM5745_05759</name>
</gene>
<dbReference type="OrthoDB" id="2013972at2759"/>
<organism evidence="1 2">
    <name type="scientific">Aspergillus mulundensis</name>
    <dbReference type="NCBI Taxonomy" id="1810919"/>
    <lineage>
        <taxon>Eukaryota</taxon>
        <taxon>Fungi</taxon>
        <taxon>Dikarya</taxon>
        <taxon>Ascomycota</taxon>
        <taxon>Pezizomycotina</taxon>
        <taxon>Eurotiomycetes</taxon>
        <taxon>Eurotiomycetidae</taxon>
        <taxon>Eurotiales</taxon>
        <taxon>Aspergillaceae</taxon>
        <taxon>Aspergillus</taxon>
        <taxon>Aspergillus subgen. Nidulantes</taxon>
    </lineage>
</organism>
<reference evidence="1 2" key="1">
    <citation type="journal article" date="2018" name="IMA Fungus">
        <title>IMA Genome-F 9: Draft genome sequence of Annulohypoxylon stygium, Aspergillus mulundensis, Berkeleyomyces basicola (syn. Thielaviopsis basicola), Ceratocystis smalleyi, two Cercospora beticola strains, Coleophoma cylindrospora, Fusarium fracticaudum, Phialophora cf. hyalina, and Morchella septimelata.</title>
        <authorList>
            <person name="Wingfield B.D."/>
            <person name="Bills G.F."/>
            <person name="Dong Y."/>
            <person name="Huang W."/>
            <person name="Nel W.J."/>
            <person name="Swalarsk-Parry B.S."/>
            <person name="Vaghefi N."/>
            <person name="Wilken P.M."/>
            <person name="An Z."/>
            <person name="de Beer Z.W."/>
            <person name="De Vos L."/>
            <person name="Chen L."/>
            <person name="Duong T.A."/>
            <person name="Gao Y."/>
            <person name="Hammerbacher A."/>
            <person name="Kikkert J.R."/>
            <person name="Li Y."/>
            <person name="Li H."/>
            <person name="Li K."/>
            <person name="Li Q."/>
            <person name="Liu X."/>
            <person name="Ma X."/>
            <person name="Naidoo K."/>
            <person name="Pethybridge S.J."/>
            <person name="Sun J."/>
            <person name="Steenkamp E.T."/>
            <person name="van der Nest M.A."/>
            <person name="van Wyk S."/>
            <person name="Wingfield M.J."/>
            <person name="Xiong C."/>
            <person name="Yue Q."/>
            <person name="Zhang X."/>
        </authorList>
    </citation>
    <scope>NUCLEOTIDE SEQUENCE [LARGE SCALE GENOMIC DNA]</scope>
    <source>
        <strain evidence="1 2">DSM 5745</strain>
    </source>
</reference>
<dbReference type="EMBL" id="PVWQ01000006">
    <property type="protein sequence ID" value="RDW78907.1"/>
    <property type="molecule type" value="Genomic_DNA"/>
</dbReference>
<evidence type="ECO:0008006" key="3">
    <source>
        <dbReference type="Google" id="ProtNLM"/>
    </source>
</evidence>
<sequence length="319" mass="36947">MSTGSKKVPSPDLERLRRRNDHTWENGRRYHGHEDEFPFPDDFETTAGMVWSFLPDKRPFIAPLSLPLKRGTKVLDVAARSGAWLYSLLDSDIYGDARVTGIEPAWMVKETGPAWLLHRDLEGPWPFTAKEAFHLIHGEALGGLLVDWEGFYSNVYKHLVPGGWVEIREHDLRFHPRQGKEEEMEGKWDAIREWSALLDEAARRFGKQINMGTRQKELMEQAGLVEVQEQMFKVPMREWKDTGRSTIGRLTIGELNHGHLKNHLEGYSLRLFTKTLGWSREDTDALLKRVRQELDDESLELYSLFYLVIGRKPTNAPRK</sequence>
<accession>A0A3D8RXW4</accession>
<proteinExistence type="predicted"/>
<dbReference type="CDD" id="cd02440">
    <property type="entry name" value="AdoMet_MTases"/>
    <property type="match status" value="1"/>
</dbReference>
<dbReference type="SUPFAM" id="SSF53335">
    <property type="entry name" value="S-adenosyl-L-methionine-dependent methyltransferases"/>
    <property type="match status" value="1"/>
</dbReference>
<dbReference type="STRING" id="1810919.A0A3D8RXW4"/>
<dbReference type="Gene3D" id="3.40.50.150">
    <property type="entry name" value="Vaccinia Virus protein VP39"/>
    <property type="match status" value="1"/>
</dbReference>
<evidence type="ECO:0000313" key="1">
    <source>
        <dbReference type="EMBL" id="RDW78907.1"/>
    </source>
</evidence>
<dbReference type="RefSeq" id="XP_026603607.1">
    <property type="nucleotide sequence ID" value="XM_026747775.1"/>
</dbReference>
<keyword evidence="2" id="KW-1185">Reference proteome</keyword>
<dbReference type="GeneID" id="38116129"/>
<protein>
    <recommendedName>
        <fullName evidence="3">Methyltransferase</fullName>
    </recommendedName>
</protein>
<dbReference type="InterPro" id="IPR029063">
    <property type="entry name" value="SAM-dependent_MTases_sf"/>
</dbReference>
<dbReference type="AlphaFoldDB" id="A0A3D8RXW4"/>
<evidence type="ECO:0000313" key="2">
    <source>
        <dbReference type="Proteomes" id="UP000256690"/>
    </source>
</evidence>
<name>A0A3D8RXW4_9EURO</name>
<dbReference type="Pfam" id="PF13489">
    <property type="entry name" value="Methyltransf_23"/>
    <property type="match status" value="1"/>
</dbReference>
<comment type="caution">
    <text evidence="1">The sequence shown here is derived from an EMBL/GenBank/DDBJ whole genome shotgun (WGS) entry which is preliminary data.</text>
</comment>
<dbReference type="Proteomes" id="UP000256690">
    <property type="component" value="Unassembled WGS sequence"/>
</dbReference>